<keyword evidence="6" id="KW-0217">Developmental protein</keyword>
<protein>
    <recommendedName>
        <fullName evidence="5">Cytoplasmic dynein 2 light intermediate chain 1</fullName>
    </recommendedName>
</protein>
<dbReference type="PRINTS" id="PR00449">
    <property type="entry name" value="RASTRNSFRMNG"/>
</dbReference>
<dbReference type="GO" id="GO:0005874">
    <property type="term" value="C:microtubule"/>
    <property type="evidence" value="ECO:0007669"/>
    <property type="project" value="UniProtKB-KW"/>
</dbReference>
<evidence type="ECO:0000256" key="8">
    <source>
        <dbReference type="ARBA" id="ARBA00022701"/>
    </source>
</evidence>
<keyword evidence="17" id="KW-1185">Reference proteome</keyword>
<evidence type="ECO:0000256" key="6">
    <source>
        <dbReference type="ARBA" id="ARBA00022473"/>
    </source>
</evidence>
<evidence type="ECO:0000256" key="4">
    <source>
        <dbReference type="ARBA" id="ARBA00006831"/>
    </source>
</evidence>
<proteinExistence type="inferred from homology"/>
<evidence type="ECO:0000313" key="17">
    <source>
        <dbReference type="Proteomes" id="UP001152795"/>
    </source>
</evidence>
<dbReference type="GO" id="GO:0005868">
    <property type="term" value="C:cytoplasmic dynein complex"/>
    <property type="evidence" value="ECO:0007669"/>
    <property type="project" value="InterPro"/>
</dbReference>
<evidence type="ECO:0000256" key="5">
    <source>
        <dbReference type="ARBA" id="ARBA00018863"/>
    </source>
</evidence>
<dbReference type="PANTHER" id="PTHR13236">
    <property type="entry name" value="DYNEIN 2 LIGHT INTERMEDIATE CHAIN, ISOFORM 2"/>
    <property type="match status" value="1"/>
</dbReference>
<evidence type="ECO:0000256" key="10">
    <source>
        <dbReference type="ARBA" id="ARBA00023017"/>
    </source>
</evidence>
<keyword evidence="8" id="KW-0493">Microtubule</keyword>
<dbReference type="GO" id="GO:0035721">
    <property type="term" value="P:intraciliary retrograde transport"/>
    <property type="evidence" value="ECO:0007669"/>
    <property type="project" value="InterPro"/>
</dbReference>
<dbReference type="GO" id="GO:0005930">
    <property type="term" value="C:axoneme"/>
    <property type="evidence" value="ECO:0007669"/>
    <property type="project" value="UniProtKB-SubCell"/>
</dbReference>
<evidence type="ECO:0000256" key="13">
    <source>
        <dbReference type="ARBA" id="ARBA00023212"/>
    </source>
</evidence>
<sequence length="368" mass="41435">MSDKRSERSLWDIAIDIRNDNENKKNGENGEKIPNQQSEELSILIMGSKGSGKSTIVLRFLDKDENPKPTVALDYTFGRRAKGHNMQRDIGHIWELGGGAFLSKLTEVPLKADTIRSTSVLLVVDLSKPNELWQTMEVLLKTTRATVDKLLSDLKKENSSLAQEIQDAAWTRFGENHADKSFLTPFPIPLGIVGTKYDIYQDFDPEKRKMISRTLRFIAHSNGAHLQYFSSKAEGLITRTRTLFGSLLFRAAASKVVSTDHNKPIIVPAGHDTFASIGAPPVPTEDLAKLTGRRPYDLWKAAYASVFPPENQQDTLKNEDITHNPQYAESGIDSMRAQKDEELERYKRQAERKARTSTHGKTTQPREK</sequence>
<keyword evidence="11" id="KW-0969">Cilium</keyword>
<name>A0A7D9HWP2_PARCT</name>
<keyword evidence="7" id="KW-0963">Cytoplasm</keyword>
<dbReference type="GO" id="GO:0005813">
    <property type="term" value="C:centrosome"/>
    <property type="evidence" value="ECO:0007669"/>
    <property type="project" value="UniProtKB-SubCell"/>
</dbReference>
<comment type="caution">
    <text evidence="16">The sequence shown here is derived from an EMBL/GenBank/DDBJ whole genome shotgun (WGS) entry which is preliminary data.</text>
</comment>
<dbReference type="Pfam" id="PF05783">
    <property type="entry name" value="DLIC"/>
    <property type="match status" value="1"/>
</dbReference>
<keyword evidence="10" id="KW-0243">Dynein</keyword>
<comment type="subcellular location">
    <subcellularLocation>
        <location evidence="3">Cytoplasm</location>
        <location evidence="3">Cytoskeleton</location>
        <location evidence="3">Cilium axoneme</location>
    </subcellularLocation>
    <subcellularLocation>
        <location evidence="1">Cytoplasm</location>
        <location evidence="1">Cytoskeleton</location>
        <location evidence="1">Cilium basal body</location>
    </subcellularLocation>
    <subcellularLocation>
        <location evidence="2">Cytoplasm</location>
        <location evidence="2">Cytoskeleton</location>
        <location evidence="2">Microtubule organizing center</location>
        <location evidence="2">Centrosome</location>
    </subcellularLocation>
</comment>
<dbReference type="AlphaFoldDB" id="A0A7D9HWP2"/>
<dbReference type="GO" id="GO:0036064">
    <property type="term" value="C:ciliary basal body"/>
    <property type="evidence" value="ECO:0007669"/>
    <property type="project" value="TreeGrafter"/>
</dbReference>
<comment type="similarity">
    <text evidence="4">Belongs to the dynein light intermediate chain family.</text>
</comment>
<keyword evidence="9" id="KW-0970">Cilium biogenesis/degradation</keyword>
<evidence type="ECO:0000256" key="2">
    <source>
        <dbReference type="ARBA" id="ARBA00004300"/>
    </source>
</evidence>
<gene>
    <name evidence="16" type="ORF">PACLA_8A033378</name>
</gene>
<evidence type="ECO:0000256" key="14">
    <source>
        <dbReference type="ARBA" id="ARBA00023273"/>
    </source>
</evidence>
<dbReference type="SUPFAM" id="SSF52540">
    <property type="entry name" value="P-loop containing nucleoside triphosphate hydrolases"/>
    <property type="match status" value="1"/>
</dbReference>
<accession>A0A7D9HWP2</accession>
<dbReference type="GO" id="GO:0045504">
    <property type="term" value="F:dynein heavy chain binding"/>
    <property type="evidence" value="ECO:0007669"/>
    <property type="project" value="TreeGrafter"/>
</dbReference>
<reference evidence="16" key="1">
    <citation type="submission" date="2020-04" db="EMBL/GenBank/DDBJ databases">
        <authorList>
            <person name="Alioto T."/>
            <person name="Alioto T."/>
            <person name="Gomez Garrido J."/>
        </authorList>
    </citation>
    <scope>NUCLEOTIDE SEQUENCE</scope>
    <source>
        <strain evidence="16">A484AB</strain>
    </source>
</reference>
<dbReference type="PANTHER" id="PTHR13236:SF0">
    <property type="entry name" value="CYTOPLASMIC DYNEIN 2 LIGHT INTERMEDIATE CHAIN 1"/>
    <property type="match status" value="1"/>
</dbReference>
<dbReference type="GO" id="GO:0035735">
    <property type="term" value="P:intraciliary transport involved in cilium assembly"/>
    <property type="evidence" value="ECO:0007669"/>
    <property type="project" value="InterPro"/>
</dbReference>
<evidence type="ECO:0000256" key="3">
    <source>
        <dbReference type="ARBA" id="ARBA00004430"/>
    </source>
</evidence>
<evidence type="ECO:0000256" key="11">
    <source>
        <dbReference type="ARBA" id="ARBA00023069"/>
    </source>
</evidence>
<dbReference type="EMBL" id="CACRXK020001910">
    <property type="protein sequence ID" value="CAB3991746.1"/>
    <property type="molecule type" value="Genomic_DNA"/>
</dbReference>
<dbReference type="InterPro" id="IPR027417">
    <property type="entry name" value="P-loop_NTPase"/>
</dbReference>
<feature type="compositionally biased region" description="Basic and acidic residues" evidence="15">
    <location>
        <begin position="336"/>
        <end position="354"/>
    </location>
</feature>
<keyword evidence="14" id="KW-0966">Cell projection</keyword>
<feature type="compositionally biased region" description="Polar residues" evidence="15">
    <location>
        <begin position="357"/>
        <end position="368"/>
    </location>
</feature>
<evidence type="ECO:0000256" key="1">
    <source>
        <dbReference type="ARBA" id="ARBA00004120"/>
    </source>
</evidence>
<dbReference type="OrthoDB" id="10263060at2759"/>
<organism evidence="16 17">
    <name type="scientific">Paramuricea clavata</name>
    <name type="common">Red gorgonian</name>
    <name type="synonym">Violescent sea-whip</name>
    <dbReference type="NCBI Taxonomy" id="317549"/>
    <lineage>
        <taxon>Eukaryota</taxon>
        <taxon>Metazoa</taxon>
        <taxon>Cnidaria</taxon>
        <taxon>Anthozoa</taxon>
        <taxon>Octocorallia</taxon>
        <taxon>Malacalcyonacea</taxon>
        <taxon>Plexauridae</taxon>
        <taxon>Paramuricea</taxon>
    </lineage>
</organism>
<dbReference type="InterPro" id="IPR022780">
    <property type="entry name" value="Dynein_light_int_chain"/>
</dbReference>
<dbReference type="Gene3D" id="3.40.50.300">
    <property type="entry name" value="P-loop containing nucleotide triphosphate hydrolases"/>
    <property type="match status" value="1"/>
</dbReference>
<evidence type="ECO:0000256" key="9">
    <source>
        <dbReference type="ARBA" id="ARBA00022794"/>
    </source>
</evidence>
<evidence type="ECO:0000313" key="16">
    <source>
        <dbReference type="EMBL" id="CAB3991746.1"/>
    </source>
</evidence>
<dbReference type="InterPro" id="IPR040045">
    <property type="entry name" value="DYNC2LI1"/>
</dbReference>
<evidence type="ECO:0000256" key="7">
    <source>
        <dbReference type="ARBA" id="ARBA00022490"/>
    </source>
</evidence>
<keyword evidence="12" id="KW-0505">Motor protein</keyword>
<keyword evidence="13" id="KW-0206">Cytoskeleton</keyword>
<evidence type="ECO:0000256" key="12">
    <source>
        <dbReference type="ARBA" id="ARBA00023175"/>
    </source>
</evidence>
<evidence type="ECO:0000256" key="15">
    <source>
        <dbReference type="SAM" id="MobiDB-lite"/>
    </source>
</evidence>
<dbReference type="Proteomes" id="UP001152795">
    <property type="component" value="Unassembled WGS sequence"/>
</dbReference>
<feature type="region of interest" description="Disordered" evidence="15">
    <location>
        <begin position="310"/>
        <end position="368"/>
    </location>
</feature>